<dbReference type="InterPro" id="IPR011035">
    <property type="entry name" value="Ribosomal_bL25/Gln-tRNA_synth"/>
</dbReference>
<dbReference type="InterPro" id="IPR001021">
    <property type="entry name" value="Ribosomal_bL25_long"/>
</dbReference>
<dbReference type="Gene3D" id="2.40.240.10">
    <property type="entry name" value="Ribosomal Protein L25, Chain P"/>
    <property type="match status" value="1"/>
</dbReference>
<gene>
    <name evidence="5 9" type="primary">ctc</name>
    <name evidence="5" type="synonym">rplY</name>
    <name evidence="9" type="ORF">CPPEL_07605</name>
</gene>
<dbReference type="GO" id="GO:0008097">
    <property type="term" value="F:5S rRNA binding"/>
    <property type="evidence" value="ECO:0007669"/>
    <property type="project" value="InterPro"/>
</dbReference>
<comment type="similarity">
    <text evidence="5">Belongs to the bacterial ribosomal protein bL25 family. CTC subfamily.</text>
</comment>
<evidence type="ECO:0000256" key="3">
    <source>
        <dbReference type="ARBA" id="ARBA00022980"/>
    </source>
</evidence>
<dbReference type="RefSeq" id="WP_123960527.1">
    <property type="nucleotide sequence ID" value="NZ_CP033898.1"/>
</dbReference>
<dbReference type="InterPro" id="IPR020056">
    <property type="entry name" value="Rbsml_bL25/Gln-tRNA_synth_N"/>
</dbReference>
<comment type="function">
    <text evidence="5">This is one of the proteins that binds to the 5S RNA in the ribosome where it forms part of the central protuberance.</text>
</comment>
<dbReference type="GO" id="GO:0003735">
    <property type="term" value="F:structural constituent of ribosome"/>
    <property type="evidence" value="ECO:0007669"/>
    <property type="project" value="InterPro"/>
</dbReference>
<dbReference type="GO" id="GO:0022625">
    <property type="term" value="C:cytosolic large ribosomal subunit"/>
    <property type="evidence" value="ECO:0007669"/>
    <property type="project" value="TreeGrafter"/>
</dbReference>
<evidence type="ECO:0000256" key="1">
    <source>
        <dbReference type="ARBA" id="ARBA00022730"/>
    </source>
</evidence>
<dbReference type="NCBIfam" id="TIGR00731">
    <property type="entry name" value="bL25_bact_ctc"/>
    <property type="match status" value="1"/>
</dbReference>
<dbReference type="Gene3D" id="2.170.120.20">
    <property type="entry name" value="Ribosomal protein L25, beta domain"/>
    <property type="match status" value="1"/>
</dbReference>
<keyword evidence="1 5" id="KW-0699">rRNA-binding</keyword>
<dbReference type="AlphaFoldDB" id="A0A3G6IV34"/>
<organism evidence="9 10">
    <name type="scientific">Corynebacterium pseudopelargi</name>
    <dbReference type="NCBI Taxonomy" id="2080757"/>
    <lineage>
        <taxon>Bacteria</taxon>
        <taxon>Bacillati</taxon>
        <taxon>Actinomycetota</taxon>
        <taxon>Actinomycetes</taxon>
        <taxon>Mycobacteriales</taxon>
        <taxon>Corynebacteriaceae</taxon>
        <taxon>Corynebacterium</taxon>
    </lineage>
</organism>
<feature type="compositionally biased region" description="Acidic residues" evidence="6">
    <location>
        <begin position="183"/>
        <end position="214"/>
    </location>
</feature>
<dbReference type="PANTHER" id="PTHR33284">
    <property type="entry name" value="RIBOSOMAL PROTEIN L25/GLN-TRNA SYNTHETASE, ANTI-CODON-BINDING DOMAIN-CONTAINING PROTEIN"/>
    <property type="match status" value="1"/>
</dbReference>
<protein>
    <recommendedName>
        <fullName evidence="5">Large ribosomal subunit protein bL25</fullName>
    </recommendedName>
    <alternativeName>
        <fullName evidence="5">General stress protein CTC</fullName>
    </alternativeName>
</protein>
<proteinExistence type="inferred from homology"/>
<dbReference type="CDD" id="cd00495">
    <property type="entry name" value="Ribosomal_L25_TL5_CTC"/>
    <property type="match status" value="1"/>
</dbReference>
<dbReference type="InterPro" id="IPR029751">
    <property type="entry name" value="Ribosomal_L25_dom"/>
</dbReference>
<dbReference type="Pfam" id="PF01386">
    <property type="entry name" value="Ribosomal_L25p"/>
    <property type="match status" value="1"/>
</dbReference>
<evidence type="ECO:0000259" key="7">
    <source>
        <dbReference type="Pfam" id="PF01386"/>
    </source>
</evidence>
<evidence type="ECO:0000256" key="6">
    <source>
        <dbReference type="SAM" id="MobiDB-lite"/>
    </source>
</evidence>
<sequence length="214" mass="22930">MADYPTIAAKQRDEFGKGAARRLRRAGFVPGVIYGGALDEPVHFAVDILELHALIRNNGTNAVFELDLEGDSHLAMVKHVDQNVISLDADHVDLLAIKRGEKVEVEVPVVLEGEVAQGAQLVQDADVVLVEADVLSIPEEIVHSVEGAEIDTKILASDLQMPANTTLIADPETVIGAVGHEEVAEEPEDAEEQAAEEIDETDASDVEATEEDAV</sequence>
<dbReference type="EMBL" id="CP033898">
    <property type="protein sequence ID" value="AZA09629.1"/>
    <property type="molecule type" value="Genomic_DNA"/>
</dbReference>
<dbReference type="KEGG" id="cpso:CPPEL_07605"/>
<dbReference type="OrthoDB" id="5242980at2"/>
<dbReference type="HAMAP" id="MF_01334">
    <property type="entry name" value="Ribosomal_bL25_CTC"/>
    <property type="match status" value="1"/>
</dbReference>
<dbReference type="NCBIfam" id="NF004131">
    <property type="entry name" value="PRK05618.2-1"/>
    <property type="match status" value="1"/>
</dbReference>
<evidence type="ECO:0000259" key="8">
    <source>
        <dbReference type="Pfam" id="PF14693"/>
    </source>
</evidence>
<evidence type="ECO:0000256" key="2">
    <source>
        <dbReference type="ARBA" id="ARBA00022884"/>
    </source>
</evidence>
<dbReference type="GO" id="GO:0006412">
    <property type="term" value="P:translation"/>
    <property type="evidence" value="ECO:0007669"/>
    <property type="project" value="UniProtKB-UniRule"/>
</dbReference>
<dbReference type="InterPro" id="IPR020930">
    <property type="entry name" value="Ribosomal_uL5_bac-type"/>
</dbReference>
<dbReference type="PANTHER" id="PTHR33284:SF1">
    <property type="entry name" value="RIBOSOMAL PROTEIN L25_GLN-TRNA SYNTHETASE, ANTI-CODON-BINDING DOMAIN-CONTAINING PROTEIN"/>
    <property type="match status" value="1"/>
</dbReference>
<evidence type="ECO:0000256" key="5">
    <source>
        <dbReference type="HAMAP-Rule" id="MF_01334"/>
    </source>
</evidence>
<accession>A0A3G6IV34</accession>
<comment type="subunit">
    <text evidence="5">Part of the 50S ribosomal subunit; part of the 5S rRNA/L5/L18/L25 subcomplex. Contacts the 5S rRNA. Binds to the 5S rRNA independently of L5 and L18.</text>
</comment>
<feature type="region of interest" description="Disordered" evidence="6">
    <location>
        <begin position="182"/>
        <end position="214"/>
    </location>
</feature>
<keyword evidence="10" id="KW-1185">Reference proteome</keyword>
<keyword evidence="4 5" id="KW-0687">Ribonucleoprotein</keyword>
<dbReference type="InterPro" id="IPR020057">
    <property type="entry name" value="Ribosomal_bL25_b-dom"/>
</dbReference>
<keyword evidence="2 5" id="KW-0694">RNA-binding</keyword>
<evidence type="ECO:0000313" key="9">
    <source>
        <dbReference type="EMBL" id="AZA09629.1"/>
    </source>
</evidence>
<reference evidence="9 10" key="1">
    <citation type="submission" date="2018-11" db="EMBL/GenBank/DDBJ databases">
        <authorList>
            <person name="Kleinhagauer T."/>
            <person name="Glaeser S.P."/>
            <person name="Spergser J."/>
            <person name="Ruckert C."/>
            <person name="Kaempfer P."/>
            <person name="Busse H.-J."/>
        </authorList>
    </citation>
    <scope>NUCLEOTIDE SEQUENCE [LARGE SCALE GENOMIC DNA]</scope>
    <source>
        <strain evidence="9 10">812CH</strain>
    </source>
</reference>
<keyword evidence="3 5" id="KW-0689">Ribosomal protein</keyword>
<feature type="domain" description="Large ribosomal subunit protein bL25 L25" evidence="7">
    <location>
        <begin position="7"/>
        <end position="94"/>
    </location>
</feature>
<evidence type="ECO:0000313" key="10">
    <source>
        <dbReference type="Proteomes" id="UP000271426"/>
    </source>
</evidence>
<dbReference type="SUPFAM" id="SSF50715">
    <property type="entry name" value="Ribosomal protein L25-like"/>
    <property type="match status" value="1"/>
</dbReference>
<feature type="domain" description="Large ribosomal subunit protein bL25 beta" evidence="8">
    <location>
        <begin position="102"/>
        <end position="178"/>
    </location>
</feature>
<dbReference type="Pfam" id="PF14693">
    <property type="entry name" value="Ribosomal_TL5_C"/>
    <property type="match status" value="1"/>
</dbReference>
<dbReference type="Proteomes" id="UP000271426">
    <property type="component" value="Chromosome"/>
</dbReference>
<name>A0A3G6IV34_9CORY</name>
<dbReference type="InterPro" id="IPR037121">
    <property type="entry name" value="Ribosomal_bL25_C"/>
</dbReference>
<evidence type="ECO:0000256" key="4">
    <source>
        <dbReference type="ARBA" id="ARBA00023274"/>
    </source>
</evidence>